<dbReference type="GO" id="GO:0003700">
    <property type="term" value="F:DNA-binding transcription factor activity"/>
    <property type="evidence" value="ECO:0007669"/>
    <property type="project" value="InterPro"/>
</dbReference>
<proteinExistence type="inferred from homology"/>
<evidence type="ECO:0000256" key="3">
    <source>
        <dbReference type="ARBA" id="ARBA00023125"/>
    </source>
</evidence>
<evidence type="ECO:0000256" key="1">
    <source>
        <dbReference type="ARBA" id="ARBA00009437"/>
    </source>
</evidence>
<reference evidence="6 7" key="1">
    <citation type="submission" date="2017-02" db="EMBL/GenBank/DDBJ databases">
        <authorList>
            <person name="Peterson S.W."/>
        </authorList>
    </citation>
    <scope>NUCLEOTIDE SEQUENCE [LARGE SCALE GENOMIC DNA]</scope>
    <source>
        <strain evidence="6 7">DSM 9653</strain>
    </source>
</reference>
<dbReference type="InterPro" id="IPR036390">
    <property type="entry name" value="WH_DNA-bd_sf"/>
</dbReference>
<evidence type="ECO:0000313" key="6">
    <source>
        <dbReference type="EMBL" id="SKB51425.1"/>
    </source>
</evidence>
<dbReference type="AlphaFoldDB" id="A0A1T5BW56"/>
<dbReference type="PANTHER" id="PTHR30346">
    <property type="entry name" value="TRANSCRIPTIONAL DUAL REGULATOR HCAR-RELATED"/>
    <property type="match status" value="1"/>
</dbReference>
<evidence type="ECO:0000256" key="4">
    <source>
        <dbReference type="ARBA" id="ARBA00023163"/>
    </source>
</evidence>
<dbReference type="CDD" id="cd08414">
    <property type="entry name" value="PBP2_LTTR_aromatics_like"/>
    <property type="match status" value="1"/>
</dbReference>
<dbReference type="GO" id="GO:0003677">
    <property type="term" value="F:DNA binding"/>
    <property type="evidence" value="ECO:0007669"/>
    <property type="project" value="UniProtKB-KW"/>
</dbReference>
<dbReference type="OrthoDB" id="9813056at2"/>
<keyword evidence="4" id="KW-0804">Transcription</keyword>
<protein>
    <submittedName>
        <fullName evidence="6">DNA-binding transcriptional regulator, LysR family</fullName>
    </submittedName>
</protein>
<name>A0A1T5BW56_9HYPH</name>
<evidence type="ECO:0000256" key="2">
    <source>
        <dbReference type="ARBA" id="ARBA00023015"/>
    </source>
</evidence>
<accession>A0A1T5BW56</accession>
<dbReference type="Pfam" id="PF03466">
    <property type="entry name" value="LysR_substrate"/>
    <property type="match status" value="1"/>
</dbReference>
<sequence length="342" mass="36742">MRRKRRTVLEAGFDRGGRVLSKINSVMIDAESLSVGHLPDLARLRYFLAVADCLSFREAAQRLNVAQPAISRAIRQLERELGFPVFERTTRKVVLTEAGAALRSGSAEALERLAVALRHAAQAAAGEAGELSLAYSAQAVHGPMAEIVVGFRSAMPNARIHLNLMSSQEQIPALESGRLDVGFLLSAACKSPLSHIVVARERFVVLVSKHDPLAGRASIALSELSERPFVIGTMRRWHSFRSLVNHACLSAGYLPRVVEEADDVPLLLQLVSLRKGVTLYGAAIGPTLLPDIAAVPVADEHATFDVSIAWNAARATPLLKAFIDFTRSHAAKGDAGAASPSP</sequence>
<feature type="domain" description="HTH lysR-type" evidence="5">
    <location>
        <begin position="39"/>
        <end position="96"/>
    </location>
</feature>
<organism evidence="6 7">
    <name type="scientific">Bosea thiooxidans</name>
    <dbReference type="NCBI Taxonomy" id="53254"/>
    <lineage>
        <taxon>Bacteria</taxon>
        <taxon>Pseudomonadati</taxon>
        <taxon>Pseudomonadota</taxon>
        <taxon>Alphaproteobacteria</taxon>
        <taxon>Hyphomicrobiales</taxon>
        <taxon>Boseaceae</taxon>
        <taxon>Bosea</taxon>
    </lineage>
</organism>
<evidence type="ECO:0000313" key="7">
    <source>
        <dbReference type="Proteomes" id="UP000190130"/>
    </source>
</evidence>
<dbReference type="FunFam" id="1.10.10.10:FF:000001">
    <property type="entry name" value="LysR family transcriptional regulator"/>
    <property type="match status" value="1"/>
</dbReference>
<dbReference type="Gene3D" id="3.40.190.10">
    <property type="entry name" value="Periplasmic binding protein-like II"/>
    <property type="match status" value="2"/>
</dbReference>
<dbReference type="InterPro" id="IPR036388">
    <property type="entry name" value="WH-like_DNA-bd_sf"/>
</dbReference>
<dbReference type="EMBL" id="FUYX01000002">
    <property type="protein sequence ID" value="SKB51425.1"/>
    <property type="molecule type" value="Genomic_DNA"/>
</dbReference>
<comment type="similarity">
    <text evidence="1">Belongs to the LysR transcriptional regulatory family.</text>
</comment>
<dbReference type="PROSITE" id="PS50931">
    <property type="entry name" value="HTH_LYSR"/>
    <property type="match status" value="1"/>
</dbReference>
<dbReference type="InterPro" id="IPR000847">
    <property type="entry name" value="LysR_HTH_N"/>
</dbReference>
<keyword evidence="2" id="KW-0805">Transcription regulation</keyword>
<dbReference type="Pfam" id="PF00126">
    <property type="entry name" value="HTH_1"/>
    <property type="match status" value="1"/>
</dbReference>
<evidence type="ECO:0000259" key="5">
    <source>
        <dbReference type="PROSITE" id="PS50931"/>
    </source>
</evidence>
<dbReference type="GO" id="GO:0032993">
    <property type="term" value="C:protein-DNA complex"/>
    <property type="evidence" value="ECO:0007669"/>
    <property type="project" value="TreeGrafter"/>
</dbReference>
<dbReference type="Proteomes" id="UP000190130">
    <property type="component" value="Unassembled WGS sequence"/>
</dbReference>
<dbReference type="PANTHER" id="PTHR30346:SF17">
    <property type="entry name" value="LYSR FAMILY TRANSCRIPTIONAL REGULATOR"/>
    <property type="match status" value="1"/>
</dbReference>
<keyword evidence="3 6" id="KW-0238">DNA-binding</keyword>
<gene>
    <name evidence="6" type="ORF">SAMN05660750_01084</name>
</gene>
<dbReference type="SUPFAM" id="SSF53850">
    <property type="entry name" value="Periplasmic binding protein-like II"/>
    <property type="match status" value="1"/>
</dbReference>
<dbReference type="SUPFAM" id="SSF46785">
    <property type="entry name" value="Winged helix' DNA-binding domain"/>
    <property type="match status" value="1"/>
</dbReference>
<dbReference type="InterPro" id="IPR005119">
    <property type="entry name" value="LysR_subst-bd"/>
</dbReference>
<dbReference type="PRINTS" id="PR00039">
    <property type="entry name" value="HTHLYSR"/>
</dbReference>
<dbReference type="Gene3D" id="1.10.10.10">
    <property type="entry name" value="Winged helix-like DNA-binding domain superfamily/Winged helix DNA-binding domain"/>
    <property type="match status" value="1"/>
</dbReference>